<dbReference type="GO" id="GO:0046872">
    <property type="term" value="F:metal ion binding"/>
    <property type="evidence" value="ECO:0007669"/>
    <property type="project" value="InterPro"/>
</dbReference>
<dbReference type="Proteomes" id="UP000479293">
    <property type="component" value="Unassembled WGS sequence"/>
</dbReference>
<dbReference type="Gene3D" id="1.20.120.450">
    <property type="entry name" value="dinb family like domain"/>
    <property type="match status" value="1"/>
</dbReference>
<evidence type="ECO:0000313" key="2">
    <source>
        <dbReference type="EMBL" id="MPR35228.1"/>
    </source>
</evidence>
<protein>
    <recommendedName>
        <fullName evidence="1">Mycothiol-dependent maleylpyruvate isomerase metal-binding domain-containing protein</fullName>
    </recommendedName>
</protein>
<evidence type="ECO:0000259" key="1">
    <source>
        <dbReference type="Pfam" id="PF11716"/>
    </source>
</evidence>
<name>A0A7C9FZL7_9BACT</name>
<feature type="domain" description="Mycothiol-dependent maleylpyruvate isomerase metal-binding" evidence="1">
    <location>
        <begin position="16"/>
        <end position="158"/>
    </location>
</feature>
<keyword evidence="3" id="KW-1185">Reference proteome</keyword>
<dbReference type="EMBL" id="WHLY01000002">
    <property type="protein sequence ID" value="MPR35228.1"/>
    <property type="molecule type" value="Genomic_DNA"/>
</dbReference>
<sequence>MSTMDIIPTVDLFPRLDAKLIEVLRTLTPEDWQKPTLASAWCVKDVAVHLLDGNLRTLSMLRDGYFGSAAPEINSYRDLVEYLNRLNAEWVLAMKRLSPAIIIELLEQTGNQYSTFLKTLDPTDKAAFAVAWAGEEESQNWFHIARDYTEKWHHQQQIRAAVGQEQELYVGELFYPYLETSMRALPYHYRNVKAPAGTVIKFVVRAATDYIWFLHSDGGTWELRKETNLAPAGEIILSQEISWRIFSKAVTPEEARKQITSSGNTQLAEKIVDMVAVMA</sequence>
<dbReference type="InterPro" id="IPR024344">
    <property type="entry name" value="MDMPI_metal-binding"/>
</dbReference>
<comment type="caution">
    <text evidence="2">The sequence shown here is derived from an EMBL/GenBank/DDBJ whole genome shotgun (WGS) entry which is preliminary data.</text>
</comment>
<dbReference type="SUPFAM" id="SSF109854">
    <property type="entry name" value="DinB/YfiT-like putative metalloenzymes"/>
    <property type="match status" value="1"/>
</dbReference>
<gene>
    <name evidence="2" type="ORF">GBK04_18195</name>
</gene>
<organism evidence="2 3">
    <name type="scientific">Salmonirosea aquatica</name>
    <dbReference type="NCBI Taxonomy" id="2654236"/>
    <lineage>
        <taxon>Bacteria</taxon>
        <taxon>Pseudomonadati</taxon>
        <taxon>Bacteroidota</taxon>
        <taxon>Cytophagia</taxon>
        <taxon>Cytophagales</taxon>
        <taxon>Spirosomataceae</taxon>
        <taxon>Salmonirosea</taxon>
    </lineage>
</organism>
<accession>A0A7C9FZL7</accession>
<evidence type="ECO:0000313" key="3">
    <source>
        <dbReference type="Proteomes" id="UP000479293"/>
    </source>
</evidence>
<proteinExistence type="predicted"/>
<dbReference type="InterPro" id="IPR034660">
    <property type="entry name" value="DinB/YfiT-like"/>
</dbReference>
<dbReference type="Pfam" id="PF11716">
    <property type="entry name" value="MDMPI_N"/>
    <property type="match status" value="1"/>
</dbReference>
<dbReference type="AlphaFoldDB" id="A0A7C9FZL7"/>
<reference evidence="2 3" key="1">
    <citation type="submission" date="2019-10" db="EMBL/GenBank/DDBJ databases">
        <title>Draft Genome Sequence of Cytophagaceae sp. SJW1-29.</title>
        <authorList>
            <person name="Choi A."/>
        </authorList>
    </citation>
    <scope>NUCLEOTIDE SEQUENCE [LARGE SCALE GENOMIC DNA]</scope>
    <source>
        <strain evidence="2 3">SJW1-29</strain>
    </source>
</reference>